<organism evidence="1 2">
    <name type="scientific">Pelagomonas calceolata</name>
    <dbReference type="NCBI Taxonomy" id="35677"/>
    <lineage>
        <taxon>Eukaryota</taxon>
        <taxon>Sar</taxon>
        <taxon>Stramenopiles</taxon>
        <taxon>Ochrophyta</taxon>
        <taxon>Pelagophyceae</taxon>
        <taxon>Pelagomonadales</taxon>
        <taxon>Pelagomonadaceae</taxon>
        <taxon>Pelagomonas</taxon>
    </lineage>
</organism>
<name>A0A8J2X0G0_9STRA</name>
<protein>
    <recommendedName>
        <fullName evidence="3">Thymidylate synthase/dCMP hydroxymethylase domain-containing protein</fullName>
    </recommendedName>
</protein>
<dbReference type="InterPro" id="IPR036926">
    <property type="entry name" value="Thymidate_synth/dCMP_Mease_sf"/>
</dbReference>
<dbReference type="Gene3D" id="3.30.572.10">
    <property type="entry name" value="Thymidylate synthase/dCMP hydroxymethylase domain"/>
    <property type="match status" value="1"/>
</dbReference>
<gene>
    <name evidence="1" type="ORF">PECAL_4P07310</name>
</gene>
<sequence length="221" mass="25138">MLRRAAIIARRRLHAPAHALLPRHKTARSLYDEMRHLTRAGGDFTIHNYAAVLEDLSEDATTVETELFPRAALDFYTRWNLEEKITDEEIDAYKTPERGGAQGDYRRGMRRKIANAVDCLRTHSNSKRASIPIPFTDSGSETIDWRDQGQTKCCRELYLYVEEGRLSCTGVLRVQNASIFPKNIHFFGALLRRVAADLDMELGVYTHVVASLCHDRSATNC</sequence>
<dbReference type="OrthoDB" id="34962at2759"/>
<evidence type="ECO:0000313" key="2">
    <source>
        <dbReference type="Proteomes" id="UP000789595"/>
    </source>
</evidence>
<dbReference type="Proteomes" id="UP000789595">
    <property type="component" value="Unassembled WGS sequence"/>
</dbReference>
<dbReference type="EMBL" id="CAKKNE010000004">
    <property type="protein sequence ID" value="CAH0373525.1"/>
    <property type="molecule type" value="Genomic_DNA"/>
</dbReference>
<keyword evidence="2" id="KW-1185">Reference proteome</keyword>
<dbReference type="SUPFAM" id="SSF55831">
    <property type="entry name" value="Thymidylate synthase/dCMP hydroxymethylase"/>
    <property type="match status" value="1"/>
</dbReference>
<evidence type="ECO:0000313" key="1">
    <source>
        <dbReference type="EMBL" id="CAH0373525.1"/>
    </source>
</evidence>
<accession>A0A8J2X0G0</accession>
<dbReference type="AlphaFoldDB" id="A0A8J2X0G0"/>
<evidence type="ECO:0008006" key="3">
    <source>
        <dbReference type="Google" id="ProtNLM"/>
    </source>
</evidence>
<proteinExistence type="predicted"/>
<reference evidence="1" key="1">
    <citation type="submission" date="2021-11" db="EMBL/GenBank/DDBJ databases">
        <authorList>
            <consortium name="Genoscope - CEA"/>
            <person name="William W."/>
        </authorList>
    </citation>
    <scope>NUCLEOTIDE SEQUENCE</scope>
</reference>
<comment type="caution">
    <text evidence="1">The sequence shown here is derived from an EMBL/GenBank/DDBJ whole genome shotgun (WGS) entry which is preliminary data.</text>
</comment>